<evidence type="ECO:0000313" key="10">
    <source>
        <dbReference type="Proteomes" id="UP001054945"/>
    </source>
</evidence>
<evidence type="ECO:0000259" key="8">
    <source>
        <dbReference type="Pfam" id="PF00046"/>
    </source>
</evidence>
<evidence type="ECO:0000256" key="7">
    <source>
        <dbReference type="SAM" id="MobiDB-lite"/>
    </source>
</evidence>
<dbReference type="CDD" id="cd00086">
    <property type="entry name" value="homeodomain"/>
    <property type="match status" value="1"/>
</dbReference>
<comment type="caution">
    <text evidence="9">The sequence shown here is derived from an EMBL/GenBank/DDBJ whole genome shotgun (WGS) entry which is preliminary data.</text>
</comment>
<feature type="region of interest" description="Disordered" evidence="7">
    <location>
        <begin position="106"/>
        <end position="125"/>
    </location>
</feature>
<evidence type="ECO:0000256" key="5">
    <source>
        <dbReference type="ARBA" id="ARBA00023242"/>
    </source>
</evidence>
<dbReference type="GO" id="GO:0009952">
    <property type="term" value="P:anterior/posterior pattern specification"/>
    <property type="evidence" value="ECO:0007669"/>
    <property type="project" value="TreeGrafter"/>
</dbReference>
<protein>
    <recommendedName>
        <fullName evidence="8">Homeobox domain-containing protein</fullName>
    </recommendedName>
</protein>
<dbReference type="Gene3D" id="1.10.10.60">
    <property type="entry name" value="Homeodomain-like"/>
    <property type="match status" value="1"/>
</dbReference>
<evidence type="ECO:0000256" key="6">
    <source>
        <dbReference type="RuleBase" id="RU000682"/>
    </source>
</evidence>
<feature type="domain" description="Homeobox" evidence="8">
    <location>
        <begin position="40"/>
        <end position="75"/>
    </location>
</feature>
<gene>
    <name evidence="9" type="ORF">CEXT_401711</name>
</gene>
<dbReference type="InterPro" id="IPR001356">
    <property type="entry name" value="HD"/>
</dbReference>
<dbReference type="InterPro" id="IPR009057">
    <property type="entry name" value="Homeodomain-like_sf"/>
</dbReference>
<dbReference type="InterPro" id="IPR050296">
    <property type="entry name" value="Antp_homeobox"/>
</dbReference>
<feature type="compositionally biased region" description="Basic residues" evidence="7">
    <location>
        <begin position="109"/>
        <end position="119"/>
    </location>
</feature>
<dbReference type="PANTHER" id="PTHR45659:SF4">
    <property type="entry name" value="HOMEOBOX PROTEIN ABDOMINAL-A"/>
    <property type="match status" value="1"/>
</dbReference>
<sequence length="163" mass="18901">MLFVLPSLDVISRMFAKLWCAMWGKIRCERHGRDKATEDVTRYQTLELEKEFHFNRYLTRRRRIEIARTLPLGEADQDLVPEPAHEVEEGAQAGLHHAPQIPQVMADHHPHHHHPHHPPRSPPARVLRGREVEDFLVEVSVALVEARGTKLPQFVCPVFQLIQ</sequence>
<accession>A0AAV4RGA0</accession>
<dbReference type="PANTHER" id="PTHR45659">
    <property type="entry name" value="HOMEOBOX PROTEIN HOX"/>
    <property type="match status" value="1"/>
</dbReference>
<evidence type="ECO:0000256" key="1">
    <source>
        <dbReference type="ARBA" id="ARBA00004123"/>
    </source>
</evidence>
<evidence type="ECO:0000313" key="9">
    <source>
        <dbReference type="EMBL" id="GIY19023.1"/>
    </source>
</evidence>
<evidence type="ECO:0000256" key="4">
    <source>
        <dbReference type="ARBA" id="ARBA00023155"/>
    </source>
</evidence>
<keyword evidence="3 6" id="KW-0238">DNA-binding</keyword>
<dbReference type="GO" id="GO:0000978">
    <property type="term" value="F:RNA polymerase II cis-regulatory region sequence-specific DNA binding"/>
    <property type="evidence" value="ECO:0007669"/>
    <property type="project" value="TreeGrafter"/>
</dbReference>
<comment type="similarity">
    <text evidence="2">Belongs to the Antp homeobox family.</text>
</comment>
<evidence type="ECO:0000256" key="3">
    <source>
        <dbReference type="ARBA" id="ARBA00023125"/>
    </source>
</evidence>
<dbReference type="AlphaFoldDB" id="A0AAV4RGA0"/>
<reference evidence="9 10" key="1">
    <citation type="submission" date="2021-06" db="EMBL/GenBank/DDBJ databases">
        <title>Caerostris extrusa draft genome.</title>
        <authorList>
            <person name="Kono N."/>
            <person name="Arakawa K."/>
        </authorList>
    </citation>
    <scope>NUCLEOTIDE SEQUENCE [LARGE SCALE GENOMIC DNA]</scope>
</reference>
<keyword evidence="10" id="KW-1185">Reference proteome</keyword>
<dbReference type="GO" id="GO:0005634">
    <property type="term" value="C:nucleus"/>
    <property type="evidence" value="ECO:0007669"/>
    <property type="project" value="UniProtKB-SubCell"/>
</dbReference>
<keyword evidence="4 6" id="KW-0371">Homeobox</keyword>
<comment type="subcellular location">
    <subcellularLocation>
        <location evidence="1 6">Nucleus</location>
    </subcellularLocation>
</comment>
<keyword evidence="5 6" id="KW-0539">Nucleus</keyword>
<dbReference type="Proteomes" id="UP001054945">
    <property type="component" value="Unassembled WGS sequence"/>
</dbReference>
<name>A0AAV4RGA0_CAEEX</name>
<dbReference type="SUPFAM" id="SSF46689">
    <property type="entry name" value="Homeodomain-like"/>
    <property type="match status" value="1"/>
</dbReference>
<proteinExistence type="inferred from homology"/>
<dbReference type="EMBL" id="BPLR01007706">
    <property type="protein sequence ID" value="GIY19023.1"/>
    <property type="molecule type" value="Genomic_DNA"/>
</dbReference>
<organism evidence="9 10">
    <name type="scientific">Caerostris extrusa</name>
    <name type="common">Bark spider</name>
    <name type="synonym">Caerostris bankana</name>
    <dbReference type="NCBI Taxonomy" id="172846"/>
    <lineage>
        <taxon>Eukaryota</taxon>
        <taxon>Metazoa</taxon>
        <taxon>Ecdysozoa</taxon>
        <taxon>Arthropoda</taxon>
        <taxon>Chelicerata</taxon>
        <taxon>Arachnida</taxon>
        <taxon>Araneae</taxon>
        <taxon>Araneomorphae</taxon>
        <taxon>Entelegynae</taxon>
        <taxon>Araneoidea</taxon>
        <taxon>Araneidae</taxon>
        <taxon>Caerostris</taxon>
    </lineage>
</organism>
<evidence type="ECO:0000256" key="2">
    <source>
        <dbReference type="ARBA" id="ARBA00009107"/>
    </source>
</evidence>
<dbReference type="GO" id="GO:0000981">
    <property type="term" value="F:DNA-binding transcription factor activity, RNA polymerase II-specific"/>
    <property type="evidence" value="ECO:0007669"/>
    <property type="project" value="TreeGrafter"/>
</dbReference>
<dbReference type="Pfam" id="PF00046">
    <property type="entry name" value="Homeodomain"/>
    <property type="match status" value="1"/>
</dbReference>